<dbReference type="Proteomes" id="UP000812270">
    <property type="component" value="Unassembled WGS sequence"/>
</dbReference>
<organism evidence="1 2">
    <name type="scientific">Pinibacter aurantiacus</name>
    <dbReference type="NCBI Taxonomy" id="2851599"/>
    <lineage>
        <taxon>Bacteria</taxon>
        <taxon>Pseudomonadati</taxon>
        <taxon>Bacteroidota</taxon>
        <taxon>Chitinophagia</taxon>
        <taxon>Chitinophagales</taxon>
        <taxon>Chitinophagaceae</taxon>
        <taxon>Pinibacter</taxon>
    </lineage>
</organism>
<dbReference type="GO" id="GO:0110001">
    <property type="term" value="C:toxin-antitoxin complex"/>
    <property type="evidence" value="ECO:0007669"/>
    <property type="project" value="InterPro"/>
</dbReference>
<dbReference type="RefSeq" id="WP_217791574.1">
    <property type="nucleotide sequence ID" value="NZ_JAHSPG010000008.1"/>
</dbReference>
<dbReference type="GO" id="GO:0003723">
    <property type="term" value="F:RNA binding"/>
    <property type="evidence" value="ECO:0007669"/>
    <property type="project" value="InterPro"/>
</dbReference>
<comment type="caution">
    <text evidence="1">The sequence shown here is derived from an EMBL/GenBank/DDBJ whole genome shotgun (WGS) entry which is preliminary data.</text>
</comment>
<keyword evidence="2" id="KW-1185">Reference proteome</keyword>
<evidence type="ECO:0000313" key="2">
    <source>
        <dbReference type="Proteomes" id="UP000812270"/>
    </source>
</evidence>
<dbReference type="InterPro" id="IPR018669">
    <property type="entry name" value="Toxin_HigB"/>
</dbReference>
<proteinExistence type="predicted"/>
<sequence length="113" mass="13335">MKVRLIKKKSIEDFAEQNVASRNSFRHWLSIIKQADWAIPEDIKDTFGSADLLGNGTNRVVFDISGNNYRMICKYHFGEKEVIIYIKWIGSHKDYTRLCICRKQFTIESFKRN</sequence>
<dbReference type="AlphaFoldDB" id="A0A9E2S7Z4"/>
<accession>A0A9E2S7Z4</accession>
<dbReference type="Pfam" id="PF09907">
    <property type="entry name" value="HigB_toxin"/>
    <property type="match status" value="1"/>
</dbReference>
<dbReference type="EMBL" id="JAHSPG010000008">
    <property type="protein sequence ID" value="MBV4357921.1"/>
    <property type="molecule type" value="Genomic_DNA"/>
</dbReference>
<gene>
    <name evidence="1" type="ORF">KTO63_12225</name>
</gene>
<reference evidence="1" key="1">
    <citation type="submission" date="2021-06" db="EMBL/GenBank/DDBJ databases">
        <authorList>
            <person name="Huq M.A."/>
        </authorList>
    </citation>
    <scope>NUCLEOTIDE SEQUENCE</scope>
    <source>
        <strain evidence="1">MAH-26</strain>
    </source>
</reference>
<evidence type="ECO:0000313" key="1">
    <source>
        <dbReference type="EMBL" id="MBV4357921.1"/>
    </source>
</evidence>
<protein>
    <submittedName>
        <fullName evidence="1">Type II toxin-antitoxin system HigB family toxin</fullName>
    </submittedName>
</protein>
<dbReference type="GO" id="GO:0004519">
    <property type="term" value="F:endonuclease activity"/>
    <property type="evidence" value="ECO:0007669"/>
    <property type="project" value="InterPro"/>
</dbReference>
<name>A0A9E2S7Z4_9BACT</name>